<dbReference type="AlphaFoldDB" id="A0A842HAM8"/>
<reference evidence="4 5" key="1">
    <citation type="submission" date="2020-07" db="EMBL/GenBank/DDBJ databases">
        <authorList>
            <person name="Feng X."/>
        </authorList>
    </citation>
    <scope>NUCLEOTIDE SEQUENCE [LARGE SCALE GENOMIC DNA]</scope>
    <source>
        <strain evidence="4 5">JCM31066</strain>
    </source>
</reference>
<evidence type="ECO:0000313" key="4">
    <source>
        <dbReference type="EMBL" id="MBC2593543.1"/>
    </source>
</evidence>
<evidence type="ECO:0000313" key="5">
    <source>
        <dbReference type="Proteomes" id="UP000546464"/>
    </source>
</evidence>
<dbReference type="Proteomes" id="UP000546464">
    <property type="component" value="Unassembled WGS sequence"/>
</dbReference>
<dbReference type="PANTHER" id="PTHR43022:SF1">
    <property type="entry name" value="PROTEIN SMF"/>
    <property type="match status" value="1"/>
</dbReference>
<evidence type="ECO:0000259" key="3">
    <source>
        <dbReference type="Pfam" id="PF02481"/>
    </source>
</evidence>
<evidence type="ECO:0000256" key="2">
    <source>
        <dbReference type="SAM" id="MobiDB-lite"/>
    </source>
</evidence>
<feature type="domain" description="Smf/DprA SLOG" evidence="3">
    <location>
        <begin position="95"/>
        <end position="291"/>
    </location>
</feature>
<comment type="caution">
    <text evidence="4">The sequence shown here is derived from an EMBL/GenBank/DDBJ whole genome shotgun (WGS) entry which is preliminary data.</text>
</comment>
<dbReference type="InterPro" id="IPR003488">
    <property type="entry name" value="DprA"/>
</dbReference>
<dbReference type="Gene3D" id="3.40.50.450">
    <property type="match status" value="1"/>
</dbReference>
<name>A0A842HAM8_9BACT</name>
<proteinExistence type="inferred from homology"/>
<dbReference type="GO" id="GO:0009294">
    <property type="term" value="P:DNA-mediated transformation"/>
    <property type="evidence" value="ECO:0007669"/>
    <property type="project" value="InterPro"/>
</dbReference>
<accession>A0A842HAM8</accession>
<dbReference type="Pfam" id="PF02481">
    <property type="entry name" value="DNA_processg_A"/>
    <property type="match status" value="1"/>
</dbReference>
<organism evidence="4 5">
    <name type="scientific">Ruficoccus amylovorans</name>
    <dbReference type="NCBI Taxonomy" id="1804625"/>
    <lineage>
        <taxon>Bacteria</taxon>
        <taxon>Pseudomonadati</taxon>
        <taxon>Verrucomicrobiota</taxon>
        <taxon>Opitutia</taxon>
        <taxon>Puniceicoccales</taxon>
        <taxon>Cerasicoccaceae</taxon>
        <taxon>Ruficoccus</taxon>
    </lineage>
</organism>
<dbReference type="PANTHER" id="PTHR43022">
    <property type="entry name" value="PROTEIN SMF"/>
    <property type="match status" value="1"/>
</dbReference>
<evidence type="ECO:0000256" key="1">
    <source>
        <dbReference type="ARBA" id="ARBA00006525"/>
    </source>
</evidence>
<gene>
    <name evidence="4" type="ORF">H5P28_04635</name>
</gene>
<keyword evidence="5" id="KW-1185">Reference proteome</keyword>
<protein>
    <submittedName>
        <fullName evidence="4">DNA-protecting protein DprA</fullName>
    </submittedName>
</protein>
<comment type="similarity">
    <text evidence="1">Belongs to the DprA/Smf family.</text>
</comment>
<dbReference type="InterPro" id="IPR057666">
    <property type="entry name" value="DrpA_SLOG"/>
</dbReference>
<feature type="region of interest" description="Disordered" evidence="2">
    <location>
        <begin position="331"/>
        <end position="360"/>
    </location>
</feature>
<dbReference type="SUPFAM" id="SSF102405">
    <property type="entry name" value="MCP/YpsA-like"/>
    <property type="match status" value="1"/>
</dbReference>
<dbReference type="RefSeq" id="WP_185674550.1">
    <property type="nucleotide sequence ID" value="NZ_JACHVB010000014.1"/>
</dbReference>
<sequence>MENDFLTEDTKAVILLCGVFGKDRSVSPLTLTEYSSLVRWLIGEKKRPAVLLRQDALAEVSLGTGIDKQRLNSLLGRGVQLGFAVEEWQRNGIWVLSRSDLDYPARYKQHLKDKAPALLFGAGERSLLSGGGLGIVGSRNIDQAAETFTREVAELCAYNRMPVVSGGARGVDLISMNAALEAGGVTIGILAENLLKKSVERSARRAIAEGRLLLLSPYHPHARFTVGTAMGRNKLIYAMADYGLVVSAEHKKGGTWAGAEEELSRKNARPVFVRMDKDVPRGNHELLDLGALEWPHSIEREDLRLSLSNSIANASTERPSEQPSLFDFMSSEDLSAPDKSPQSDETVHDNPIPSQPIHSIEKGPTSIYEAVLPVILSKLKSPTTVEELTQDLDVNKTQLNAWLKKAVAEKVITKLTKPVRYKRLKS</sequence>
<dbReference type="EMBL" id="JACHVB010000014">
    <property type="protein sequence ID" value="MBC2593543.1"/>
    <property type="molecule type" value="Genomic_DNA"/>
</dbReference>